<dbReference type="EMBL" id="KI658525">
    <property type="protein sequence ID" value="ETN82242.1"/>
    <property type="molecule type" value="Genomic_DNA"/>
</dbReference>
<evidence type="ECO:0000313" key="2">
    <source>
        <dbReference type="EMBL" id="ETN82242.1"/>
    </source>
</evidence>
<reference evidence="3" key="1">
    <citation type="journal article" date="2014" name="Nat. Genet.">
        <title>Genome of the human hookworm Necator americanus.</title>
        <authorList>
            <person name="Tang Y.T."/>
            <person name="Gao X."/>
            <person name="Rosa B.A."/>
            <person name="Abubucker S."/>
            <person name="Hallsworth-Pepin K."/>
            <person name="Martin J."/>
            <person name="Tyagi R."/>
            <person name="Heizer E."/>
            <person name="Zhang X."/>
            <person name="Bhonagiri-Palsikar V."/>
            <person name="Minx P."/>
            <person name="Warren W.C."/>
            <person name="Wang Q."/>
            <person name="Zhan B."/>
            <person name="Hotez P.J."/>
            <person name="Sternberg P.W."/>
            <person name="Dougall A."/>
            <person name="Gaze S.T."/>
            <person name="Mulvenna J."/>
            <person name="Sotillo J."/>
            <person name="Ranganathan S."/>
            <person name="Rabelo E.M."/>
            <person name="Wilson R.K."/>
            <person name="Felgner P.L."/>
            <person name="Bethony J."/>
            <person name="Hawdon J.M."/>
            <person name="Gasser R.B."/>
            <person name="Loukas A."/>
            <person name="Mitreva M."/>
        </authorList>
    </citation>
    <scope>NUCLEOTIDE SEQUENCE [LARGE SCALE GENOMIC DNA]</scope>
</reference>
<dbReference type="KEGG" id="nai:NECAME_08065"/>
<accession>W2TMJ8</accession>
<evidence type="ECO:0000313" key="3">
    <source>
        <dbReference type="Proteomes" id="UP000053676"/>
    </source>
</evidence>
<evidence type="ECO:0000256" key="1">
    <source>
        <dbReference type="SAM" id="MobiDB-lite"/>
    </source>
</evidence>
<keyword evidence="3" id="KW-1185">Reference proteome</keyword>
<feature type="region of interest" description="Disordered" evidence="1">
    <location>
        <begin position="1"/>
        <end position="20"/>
    </location>
</feature>
<protein>
    <submittedName>
        <fullName evidence="2">Uncharacterized protein</fullName>
    </submittedName>
</protein>
<organism evidence="2 3">
    <name type="scientific">Necator americanus</name>
    <name type="common">Human hookworm</name>
    <dbReference type="NCBI Taxonomy" id="51031"/>
    <lineage>
        <taxon>Eukaryota</taxon>
        <taxon>Metazoa</taxon>
        <taxon>Ecdysozoa</taxon>
        <taxon>Nematoda</taxon>
        <taxon>Chromadorea</taxon>
        <taxon>Rhabditida</taxon>
        <taxon>Rhabditina</taxon>
        <taxon>Rhabditomorpha</taxon>
        <taxon>Strongyloidea</taxon>
        <taxon>Ancylostomatidae</taxon>
        <taxon>Bunostominae</taxon>
        <taxon>Necator</taxon>
    </lineage>
</organism>
<dbReference type="Proteomes" id="UP000053676">
    <property type="component" value="Unassembled WGS sequence"/>
</dbReference>
<gene>
    <name evidence="2" type="ORF">NECAME_08065</name>
</gene>
<sequence length="75" mass="8860">MSSHQFYDYDGQPGLEAPERKTAKEQLDLSEFLPIENSDVRFLPPLWLAMQFILITHIERTKQLPRNQNHQEHQG</sequence>
<dbReference type="AlphaFoldDB" id="W2TMJ8"/>
<name>W2TMJ8_NECAM</name>
<proteinExistence type="predicted"/>